<evidence type="ECO:0000256" key="2">
    <source>
        <dbReference type="SAM" id="SignalP"/>
    </source>
</evidence>
<evidence type="ECO:0000313" key="3">
    <source>
        <dbReference type="EMBL" id="BAE90634.1"/>
    </source>
</evidence>
<evidence type="ECO:0000256" key="1">
    <source>
        <dbReference type="SAM" id="MobiDB-lite"/>
    </source>
</evidence>
<dbReference type="EMBL" id="AB173572">
    <property type="protein sequence ID" value="BAE90634.1"/>
    <property type="molecule type" value="mRNA"/>
</dbReference>
<reference evidence="3" key="1">
    <citation type="journal article" date="2007" name="PLoS Biol.">
        <title>Rate of evolution in brain-expressed genes in humans and other primates.</title>
        <authorList>
            <person name="Wang H.-Y."/>
            <person name="Chien H.-C."/>
            <person name="Osada N."/>
            <person name="Hashimoto K."/>
            <person name="Sugano S."/>
            <person name="Gojobori T."/>
            <person name="Chou C.-K."/>
            <person name="Tsai S.-F."/>
            <person name="Wu C.-I."/>
            <person name="Shen C.-K.J."/>
        </authorList>
    </citation>
    <scope>NUCLEOTIDE SEQUENCE</scope>
</reference>
<dbReference type="AlphaFoldDB" id="I7GIW5"/>
<name>I7GIW5_MACFA</name>
<feature type="compositionally biased region" description="Basic and acidic residues" evidence="1">
    <location>
        <begin position="55"/>
        <end position="64"/>
    </location>
</feature>
<organism evidence="3">
    <name type="scientific">Macaca fascicularis</name>
    <name type="common">Crab-eating macaque</name>
    <name type="synonym">Cynomolgus monkey</name>
    <dbReference type="NCBI Taxonomy" id="9541"/>
    <lineage>
        <taxon>Eukaryota</taxon>
        <taxon>Metazoa</taxon>
        <taxon>Chordata</taxon>
        <taxon>Craniata</taxon>
        <taxon>Vertebrata</taxon>
        <taxon>Euteleostomi</taxon>
        <taxon>Mammalia</taxon>
        <taxon>Eutheria</taxon>
        <taxon>Euarchontoglires</taxon>
        <taxon>Primates</taxon>
        <taxon>Haplorrhini</taxon>
        <taxon>Catarrhini</taxon>
        <taxon>Cercopithecidae</taxon>
        <taxon>Cercopithecinae</taxon>
        <taxon>Macaca</taxon>
    </lineage>
</organism>
<sequence>MGTHTTVSPCLGCCNTASMLLSLQLLLTSMSLSGSPERTVQSITSSPIPTPPHQNDLHCVSHVE</sequence>
<accession>I7GIW5</accession>
<feature type="region of interest" description="Disordered" evidence="1">
    <location>
        <begin position="37"/>
        <end position="64"/>
    </location>
</feature>
<protein>
    <submittedName>
        <fullName evidence="3">Macaca fascicularis brain cDNA, clone: QflA-23182</fullName>
    </submittedName>
</protein>
<keyword evidence="2" id="KW-0732">Signal</keyword>
<feature type="signal peptide" evidence="2">
    <location>
        <begin position="1"/>
        <end position="34"/>
    </location>
</feature>
<proteinExistence type="evidence at transcript level"/>
<feature type="chain" id="PRO_5003709934" evidence="2">
    <location>
        <begin position="35"/>
        <end position="64"/>
    </location>
</feature>